<reference evidence="15" key="1">
    <citation type="journal article" date="2009" name="Environ. Microbiol.">
        <title>Contribution of mobile genetic elements to Desulfovibrio vulgaris genome plasticity.</title>
        <authorList>
            <person name="Walker C.B."/>
            <person name="Stolyar S."/>
            <person name="Chivian D."/>
            <person name="Pinel N."/>
            <person name="Gabster J.A."/>
            <person name="Dehal P.S."/>
            <person name="He Z."/>
            <person name="Yang Z.K."/>
            <person name="Yen H.C."/>
            <person name="Zhou J."/>
            <person name="Wall J.D."/>
            <person name="Hazen T.C."/>
            <person name="Arkin A.P."/>
            <person name="Stahl D.A."/>
        </authorList>
    </citation>
    <scope>NUCLEOTIDE SEQUENCE [LARGE SCALE GENOMIC DNA]</scope>
    <source>
        <strain evidence="15">DP4</strain>
    </source>
</reference>
<dbReference type="SUPFAM" id="SSF81301">
    <property type="entry name" value="Nucleotidyltransferase"/>
    <property type="match status" value="1"/>
</dbReference>
<keyword evidence="3" id="KW-0819">tRNA processing</keyword>
<evidence type="ECO:0000256" key="11">
    <source>
        <dbReference type="RuleBase" id="RU003953"/>
    </source>
</evidence>
<dbReference type="Proteomes" id="UP000009173">
    <property type="component" value="Chromosome"/>
</dbReference>
<organism evidence="14 15">
    <name type="scientific">Nitratidesulfovibrio vulgaris (strain DP4)</name>
    <name type="common">Desulfovibrio vulgaris</name>
    <dbReference type="NCBI Taxonomy" id="391774"/>
    <lineage>
        <taxon>Bacteria</taxon>
        <taxon>Pseudomonadati</taxon>
        <taxon>Thermodesulfobacteriota</taxon>
        <taxon>Desulfovibrionia</taxon>
        <taxon>Desulfovibrionales</taxon>
        <taxon>Desulfovibrionaceae</taxon>
        <taxon>Nitratidesulfovibrio</taxon>
    </lineage>
</organism>
<keyword evidence="4 14" id="KW-0548">Nucleotidyltransferase</keyword>
<keyword evidence="2 11" id="KW-0808">Transferase</keyword>
<dbReference type="RefSeq" id="WP_011792196.1">
    <property type="nucleotide sequence ID" value="NC_008751.1"/>
</dbReference>
<evidence type="ECO:0000313" key="15">
    <source>
        <dbReference type="Proteomes" id="UP000009173"/>
    </source>
</evidence>
<dbReference type="GO" id="GO:0008033">
    <property type="term" value="P:tRNA processing"/>
    <property type="evidence" value="ECO:0007669"/>
    <property type="project" value="UniProtKB-KW"/>
</dbReference>
<dbReference type="InterPro" id="IPR043519">
    <property type="entry name" value="NT_sf"/>
</dbReference>
<evidence type="ECO:0000259" key="13">
    <source>
        <dbReference type="Pfam" id="PF12627"/>
    </source>
</evidence>
<keyword evidence="5" id="KW-0479">Metal-binding</keyword>
<evidence type="ECO:0000256" key="10">
    <source>
        <dbReference type="ARBA" id="ARBA00022884"/>
    </source>
</evidence>
<keyword evidence="6" id="KW-0547">Nucleotide-binding</keyword>
<dbReference type="GO" id="GO:0046872">
    <property type="term" value="F:metal ion binding"/>
    <property type="evidence" value="ECO:0007669"/>
    <property type="project" value="UniProtKB-KW"/>
</dbReference>
<dbReference type="SUPFAM" id="SSF81891">
    <property type="entry name" value="Poly A polymerase C-terminal region-like"/>
    <property type="match status" value="1"/>
</dbReference>
<evidence type="ECO:0000256" key="6">
    <source>
        <dbReference type="ARBA" id="ARBA00022741"/>
    </source>
</evidence>
<evidence type="ECO:0000256" key="7">
    <source>
        <dbReference type="ARBA" id="ARBA00022800"/>
    </source>
</evidence>
<evidence type="ECO:0000256" key="3">
    <source>
        <dbReference type="ARBA" id="ARBA00022694"/>
    </source>
</evidence>
<dbReference type="PANTHER" id="PTHR47545:SF1">
    <property type="entry name" value="MULTIFUNCTIONAL CCA PROTEIN"/>
    <property type="match status" value="1"/>
</dbReference>
<dbReference type="GO" id="GO:0016779">
    <property type="term" value="F:nucleotidyltransferase activity"/>
    <property type="evidence" value="ECO:0007669"/>
    <property type="project" value="UniProtKB-KW"/>
</dbReference>
<dbReference type="HOGENOM" id="CLU_015961_1_1_7"/>
<dbReference type="InterPro" id="IPR002646">
    <property type="entry name" value="PolA_pol_head_dom"/>
</dbReference>
<evidence type="ECO:0000256" key="5">
    <source>
        <dbReference type="ARBA" id="ARBA00022723"/>
    </source>
</evidence>
<protein>
    <submittedName>
        <fullName evidence="14">Polynucleotide adenylyltransferase region</fullName>
    </submittedName>
</protein>
<evidence type="ECO:0000256" key="8">
    <source>
        <dbReference type="ARBA" id="ARBA00022840"/>
    </source>
</evidence>
<dbReference type="EMBL" id="CP000527">
    <property type="protein sequence ID" value="ABM28344.1"/>
    <property type="molecule type" value="Genomic_DNA"/>
</dbReference>
<dbReference type="Pfam" id="PF12627">
    <property type="entry name" value="PolyA_pol_RNAbd"/>
    <property type="match status" value="1"/>
</dbReference>
<dbReference type="Gene3D" id="3.30.460.10">
    <property type="entry name" value="Beta Polymerase, domain 2"/>
    <property type="match status" value="2"/>
</dbReference>
<evidence type="ECO:0000259" key="12">
    <source>
        <dbReference type="Pfam" id="PF01743"/>
    </source>
</evidence>
<dbReference type="InterPro" id="IPR050124">
    <property type="entry name" value="tRNA_CCA-adding_enzyme"/>
</dbReference>
<dbReference type="InterPro" id="IPR032828">
    <property type="entry name" value="PolyA_RNA-bd"/>
</dbReference>
<evidence type="ECO:0000256" key="9">
    <source>
        <dbReference type="ARBA" id="ARBA00022842"/>
    </source>
</evidence>
<proteinExistence type="inferred from homology"/>
<dbReference type="KEGG" id="dvl:Dvul_1326"/>
<evidence type="ECO:0000256" key="1">
    <source>
        <dbReference type="ARBA" id="ARBA00001946"/>
    </source>
</evidence>
<keyword evidence="9" id="KW-0460">Magnesium</keyword>
<dbReference type="GO" id="GO:0003723">
    <property type="term" value="F:RNA binding"/>
    <property type="evidence" value="ECO:0007669"/>
    <property type="project" value="UniProtKB-KW"/>
</dbReference>
<keyword evidence="7" id="KW-0692">RNA repair</keyword>
<evidence type="ECO:0000256" key="4">
    <source>
        <dbReference type="ARBA" id="ARBA00022695"/>
    </source>
</evidence>
<feature type="domain" description="tRNA nucleotidyltransferase/poly(A) polymerase RNA and SrmB- binding" evidence="13">
    <location>
        <begin position="130"/>
        <end position="191"/>
    </location>
</feature>
<dbReference type="GO" id="GO:0042245">
    <property type="term" value="P:RNA repair"/>
    <property type="evidence" value="ECO:0007669"/>
    <property type="project" value="UniProtKB-KW"/>
</dbReference>
<comment type="similarity">
    <text evidence="11">Belongs to the tRNA nucleotidyltransferase/poly(A) polymerase family.</text>
</comment>
<evidence type="ECO:0000256" key="2">
    <source>
        <dbReference type="ARBA" id="ARBA00022679"/>
    </source>
</evidence>
<evidence type="ECO:0000313" key="14">
    <source>
        <dbReference type="EMBL" id="ABM28344.1"/>
    </source>
</evidence>
<dbReference type="GO" id="GO:0005524">
    <property type="term" value="F:ATP binding"/>
    <property type="evidence" value="ECO:0007669"/>
    <property type="project" value="UniProtKB-KW"/>
</dbReference>
<keyword evidence="10 11" id="KW-0694">RNA-binding</keyword>
<keyword evidence="8" id="KW-0067">ATP-binding</keyword>
<dbReference type="AlphaFoldDB" id="A0A0H3A8F3"/>
<dbReference type="PANTHER" id="PTHR47545">
    <property type="entry name" value="MULTIFUNCTIONAL CCA PROTEIN"/>
    <property type="match status" value="1"/>
</dbReference>
<dbReference type="Pfam" id="PF01743">
    <property type="entry name" value="PolyA_pol"/>
    <property type="match status" value="1"/>
</dbReference>
<sequence length="383" mass="41347">MKTYLVGGAVRDILIGRTPREHDIAFEASVAHFLQANPSARKVGKRIDVYLIGNVEHRPVQGGDIRADLLQRDFTINALALEADGTLHAHPDALADLRASIIRPASPEALMTDPVRVLRAARFAAQLPEMSLAQETLEAMRAVAAAGYLADIPCEQVCRETLKALGSPAPERFFRSLAKGGCLQPWFAEVADLTGVPAGPPAYHTGSAFDHTNDIMRRLAGDAFDVWLGLCHDLGKGTTPADILPRHLGHEHRGEEAATALGQRLGMSNRFIRGGALAARMHMKAGRYDTLRPHTRVDLLLVLHHAGITRNVWNLVTADSGIDHTATAMAELETILAVKLPPSLRGKGPESGRMLREMQCMALAARRTEPDGASGERCPVGPA</sequence>
<dbReference type="Gene3D" id="1.10.3090.10">
    <property type="entry name" value="cca-adding enzyme, domain 2"/>
    <property type="match status" value="1"/>
</dbReference>
<gene>
    <name evidence="14" type="ordered locus">Dvul_1326</name>
</gene>
<comment type="cofactor">
    <cofactor evidence="1">
        <name>Mg(2+)</name>
        <dbReference type="ChEBI" id="CHEBI:18420"/>
    </cofactor>
</comment>
<accession>A0A0H3A8F3</accession>
<name>A0A0H3A8F3_NITV4</name>
<feature type="domain" description="Poly A polymerase head" evidence="12">
    <location>
        <begin position="3"/>
        <end position="34"/>
    </location>
</feature>